<dbReference type="EMBL" id="NESQ01000343">
    <property type="protein sequence ID" value="PUU73830.1"/>
    <property type="molecule type" value="Genomic_DNA"/>
</dbReference>
<protein>
    <submittedName>
        <fullName evidence="2">Uncharacterized protein</fullName>
    </submittedName>
</protein>
<reference evidence="2 3" key="1">
    <citation type="submission" date="2017-04" db="EMBL/GenBank/DDBJ databases">
        <title>Draft genome sequence of Tuber borchii Vittad., a whitish edible truffle.</title>
        <authorList>
            <consortium name="DOE Joint Genome Institute"/>
            <person name="Murat C."/>
            <person name="Kuo A."/>
            <person name="Barry K.W."/>
            <person name="Clum A."/>
            <person name="Dockter R.B."/>
            <person name="Fauchery L."/>
            <person name="Iotti M."/>
            <person name="Kohler A."/>
            <person name="Labutti K."/>
            <person name="Lindquist E.A."/>
            <person name="Lipzen A."/>
            <person name="Ohm R.A."/>
            <person name="Wang M."/>
            <person name="Grigoriev I.V."/>
            <person name="Zambonelli A."/>
            <person name="Martin F.M."/>
        </authorList>
    </citation>
    <scope>NUCLEOTIDE SEQUENCE [LARGE SCALE GENOMIC DNA]</scope>
    <source>
        <strain evidence="2 3">Tbo3840</strain>
    </source>
</reference>
<keyword evidence="3" id="KW-1185">Reference proteome</keyword>
<gene>
    <name evidence="2" type="ORF">B9Z19DRAFT_1134392</name>
</gene>
<organism evidence="2 3">
    <name type="scientific">Tuber borchii</name>
    <name type="common">White truffle</name>
    <dbReference type="NCBI Taxonomy" id="42251"/>
    <lineage>
        <taxon>Eukaryota</taxon>
        <taxon>Fungi</taxon>
        <taxon>Dikarya</taxon>
        <taxon>Ascomycota</taxon>
        <taxon>Pezizomycotina</taxon>
        <taxon>Pezizomycetes</taxon>
        <taxon>Pezizales</taxon>
        <taxon>Tuberaceae</taxon>
        <taxon>Tuber</taxon>
    </lineage>
</organism>
<feature type="region of interest" description="Disordered" evidence="1">
    <location>
        <begin position="1"/>
        <end position="26"/>
    </location>
</feature>
<proteinExistence type="predicted"/>
<comment type="caution">
    <text evidence="2">The sequence shown here is derived from an EMBL/GenBank/DDBJ whole genome shotgun (WGS) entry which is preliminary data.</text>
</comment>
<evidence type="ECO:0000313" key="2">
    <source>
        <dbReference type="EMBL" id="PUU73830.1"/>
    </source>
</evidence>
<dbReference type="Proteomes" id="UP000244722">
    <property type="component" value="Unassembled WGS sequence"/>
</dbReference>
<evidence type="ECO:0000256" key="1">
    <source>
        <dbReference type="SAM" id="MobiDB-lite"/>
    </source>
</evidence>
<accession>A0A2T6ZEA9</accession>
<dbReference type="AlphaFoldDB" id="A0A2T6ZEA9"/>
<sequence>MSRGQAPRAQALSSRPSVAFADISTPVPETQRRVHFQEEQCTDVDDEDIALRRYRWDKRHQPNVKTWTGLPEDVTVLLVLPEDQGGSRRTRKDNGDQNSPWWFRSVQDHSGLCKNIFQMNVLVKHLAATSTESQAPVKICK</sequence>
<feature type="region of interest" description="Disordered" evidence="1">
    <location>
        <begin position="81"/>
        <end position="100"/>
    </location>
</feature>
<evidence type="ECO:0000313" key="3">
    <source>
        <dbReference type="Proteomes" id="UP000244722"/>
    </source>
</evidence>
<name>A0A2T6ZEA9_TUBBO</name>